<feature type="domain" description="N-acetyltransferase" evidence="1">
    <location>
        <begin position="1"/>
        <end position="148"/>
    </location>
</feature>
<dbReference type="PROSITE" id="PS51186">
    <property type="entry name" value="GNAT"/>
    <property type="match status" value="1"/>
</dbReference>
<dbReference type="Pfam" id="PF13673">
    <property type="entry name" value="Acetyltransf_10"/>
    <property type="match status" value="1"/>
</dbReference>
<organism evidence="2 3">
    <name type="scientific">Maledivibacter halophilus</name>
    <dbReference type="NCBI Taxonomy" id="36842"/>
    <lineage>
        <taxon>Bacteria</taxon>
        <taxon>Bacillati</taxon>
        <taxon>Bacillota</taxon>
        <taxon>Clostridia</taxon>
        <taxon>Peptostreptococcales</taxon>
        <taxon>Caminicellaceae</taxon>
        <taxon>Maledivibacter</taxon>
    </lineage>
</organism>
<dbReference type="EMBL" id="FUZT01000001">
    <property type="protein sequence ID" value="SKC38942.1"/>
    <property type="molecule type" value="Genomic_DNA"/>
</dbReference>
<dbReference type="CDD" id="cd04301">
    <property type="entry name" value="NAT_SF"/>
    <property type="match status" value="1"/>
</dbReference>
<keyword evidence="3" id="KW-1185">Reference proteome</keyword>
<dbReference type="SUPFAM" id="SSF55729">
    <property type="entry name" value="Acyl-CoA N-acyltransferases (Nat)"/>
    <property type="match status" value="1"/>
</dbReference>
<evidence type="ECO:0000259" key="1">
    <source>
        <dbReference type="PROSITE" id="PS51186"/>
    </source>
</evidence>
<dbReference type="OrthoDB" id="5419426at2"/>
<gene>
    <name evidence="2" type="ORF">SAMN02194393_00419</name>
</gene>
<proteinExistence type="predicted"/>
<dbReference type="AlphaFoldDB" id="A0A1T5IIT5"/>
<evidence type="ECO:0000313" key="3">
    <source>
        <dbReference type="Proteomes" id="UP000190285"/>
    </source>
</evidence>
<name>A0A1T5IIT5_9FIRM</name>
<dbReference type="STRING" id="36842.SAMN02194393_00419"/>
<dbReference type="InterPro" id="IPR000182">
    <property type="entry name" value="GNAT_dom"/>
</dbReference>
<evidence type="ECO:0000313" key="2">
    <source>
        <dbReference type="EMBL" id="SKC38942.1"/>
    </source>
</evidence>
<protein>
    <submittedName>
        <fullName evidence="2">Acetyltransferases</fullName>
    </submittedName>
</protein>
<dbReference type="RefSeq" id="WP_079488976.1">
    <property type="nucleotide sequence ID" value="NZ_FUZT01000001.1"/>
</dbReference>
<dbReference type="Gene3D" id="3.40.630.30">
    <property type="match status" value="1"/>
</dbReference>
<dbReference type="InterPro" id="IPR016181">
    <property type="entry name" value="Acyl_CoA_acyltransferase"/>
</dbReference>
<accession>A0A1T5IIT5</accession>
<reference evidence="2 3" key="1">
    <citation type="submission" date="2017-02" db="EMBL/GenBank/DDBJ databases">
        <authorList>
            <person name="Peterson S.W."/>
        </authorList>
    </citation>
    <scope>NUCLEOTIDE SEQUENCE [LARGE SCALE GENOMIC DNA]</scope>
    <source>
        <strain evidence="2 3">M1</strain>
    </source>
</reference>
<dbReference type="Proteomes" id="UP000190285">
    <property type="component" value="Unassembled WGS sequence"/>
</dbReference>
<keyword evidence="2" id="KW-0808">Transferase</keyword>
<dbReference type="GO" id="GO:0016747">
    <property type="term" value="F:acyltransferase activity, transferring groups other than amino-acyl groups"/>
    <property type="evidence" value="ECO:0007669"/>
    <property type="project" value="InterPro"/>
</dbReference>
<sequence>MIRPLEKEDYNIWLQLAKEVESLFGEMVGNKDFERGIQECISSFSAFCIVDNCNEIQGIIAVNKTENEICWLAVRERSRGKGYGYQLLKTAISFLDDKKPIYVQTFSPNVKAGKAARKIYMRFGFKDYKDGGKNPAGINTMIMKLEKINRN</sequence>